<proteinExistence type="predicted"/>
<protein>
    <submittedName>
        <fullName evidence="1">Uncharacterized protein</fullName>
    </submittedName>
</protein>
<dbReference type="AlphaFoldDB" id="A0A6J4T6W6"/>
<name>A0A6J4T6W6_9ACTN</name>
<sequence length="48" mass="5162">MQPVLSSSYVEGLTAVPAVDPGKLFRTVRWHGVTLDCVHGLPSPCPRS</sequence>
<gene>
    <name evidence="1" type="ORF">AVDCRST_MAG67-2968</name>
</gene>
<dbReference type="EMBL" id="CADCVQ010000125">
    <property type="protein sequence ID" value="CAA9515624.1"/>
    <property type="molecule type" value="Genomic_DNA"/>
</dbReference>
<accession>A0A6J4T6W6</accession>
<evidence type="ECO:0000313" key="1">
    <source>
        <dbReference type="EMBL" id="CAA9515624.1"/>
    </source>
</evidence>
<reference evidence="1" key="1">
    <citation type="submission" date="2020-02" db="EMBL/GenBank/DDBJ databases">
        <authorList>
            <person name="Meier V. D."/>
        </authorList>
    </citation>
    <scope>NUCLEOTIDE SEQUENCE</scope>
    <source>
        <strain evidence="1">AVDCRST_MAG67</strain>
    </source>
</reference>
<organism evidence="1">
    <name type="scientific">uncultured Solirubrobacteraceae bacterium</name>
    <dbReference type="NCBI Taxonomy" id="1162706"/>
    <lineage>
        <taxon>Bacteria</taxon>
        <taxon>Bacillati</taxon>
        <taxon>Actinomycetota</taxon>
        <taxon>Thermoleophilia</taxon>
        <taxon>Solirubrobacterales</taxon>
        <taxon>Solirubrobacteraceae</taxon>
        <taxon>environmental samples</taxon>
    </lineage>
</organism>